<feature type="region of interest" description="Disordered" evidence="4">
    <location>
        <begin position="632"/>
        <end position="666"/>
    </location>
</feature>
<comment type="similarity">
    <text evidence="2">Belongs to the eukaryotic RPC7 RNA polymerase subunit family.</text>
</comment>
<proteinExistence type="inferred from homology"/>
<dbReference type="EMBL" id="LHQR01000048">
    <property type="protein sequence ID" value="KXG49802.1"/>
    <property type="molecule type" value="Genomic_DNA"/>
</dbReference>
<keyword evidence="6" id="KW-1185">Reference proteome</keyword>
<evidence type="ECO:0000256" key="1">
    <source>
        <dbReference type="ARBA" id="ARBA00004123"/>
    </source>
</evidence>
<sequence length="883" mass="96619">MSVPSTFDAVRAHLAQVQENPSTALDIPLIDKLKLQLVESTAPVVPATLLSQISALLPILQEDPTPITTLGITATSYFTFTDLQSIDPPINLVAGFKAPSPPINILALSLLAKAGRKHCEAAIVAGDANLVASLVELWLSTPSAEVAQAALDTLWALLEVDVANHLENGEYEHTGGENHAGQGLFWRRVFTDKDVYGRLFGLCSLQSDAPGDLSKRERTLAQGRLMTLLVKAGKLRWDIISTAQVPEIEAKYQSNSLLHFATCHMVEVGDILMHMTLMNFFRELLEIDGPGLVARRSVQSTSTFSSPALDFLVAHKLHSKVLTYYLDESKLDPVDLLYLSGPIMAYVARYAEMYPNHLLQNPSTLLDGIISRINRSLAIPTAQWAHGEVPTGHLAILASLPRVLLVEAAKHGANPVLTIPTNPPNAEALDVLAKIFHGPRRTGISESMNLNTSGATPTDWDREAAAARILYLFYVNQHPTFWDNVVGAADILVMKDIALSAIIFMRAITTANWKPSPSAPVTPKRSRFQLPSEEDLGQLSPATSGFLPTSGAWAVLTPPALTTLLPYLFKPPRSYAEFVGGGAGDSQSIVWKVATAKHDVLVALHRRLQETDGEMEGFEDIMRTLQQRVNEGPWGPLQSGVMSRRGGPKGKKPPGTEFTWDADPGGEPDTAPTPLYPKYTVPFARKLSPAEQTQVDYYRELRETFHEGPFYSVLDASSSSAKKGSAARANFDAFHGMPTYSGRYQKKRRTLPKITGRSYFLKFFPRELWQTLQPNFRPDASLDGYQTQVSAAGVKRGFEDEEDETGPSKRTAGGEDEEEGEADADETALIEGEDEQEEEIMDDDFSEDDDEMGGDYNAEQYFDDGEDDMGDEDGGGGGGDDDF</sequence>
<keyword evidence="5" id="KW-0240">DNA-directed RNA polymerase</keyword>
<protein>
    <submittedName>
        <fullName evidence="5">DNA-directed RNA polymerase III, subunit Rpc31</fullName>
    </submittedName>
</protein>
<dbReference type="Pfam" id="PF11705">
    <property type="entry name" value="RNA_pol_3_Rpc31"/>
    <property type="match status" value="1"/>
</dbReference>
<reference evidence="5 6" key="1">
    <citation type="journal article" date="2016" name="BMC Genomics">
        <title>Genome sequencing and secondary metabolism of the postharvest pathogen Penicillium griseofulvum.</title>
        <authorList>
            <person name="Banani H."/>
            <person name="Marcet-Houben M."/>
            <person name="Ballester A.R."/>
            <person name="Abbruscato P."/>
            <person name="Gonzalez-Candelas L."/>
            <person name="Gabaldon T."/>
            <person name="Spadaro D."/>
        </authorList>
    </citation>
    <scope>NUCLEOTIDE SEQUENCE [LARGE SCALE GENOMIC DNA]</scope>
    <source>
        <strain evidence="5 6">PG3</strain>
    </source>
</reference>
<dbReference type="GO" id="GO:0005666">
    <property type="term" value="C:RNA polymerase III complex"/>
    <property type="evidence" value="ECO:0007669"/>
    <property type="project" value="TreeGrafter"/>
</dbReference>
<evidence type="ECO:0000256" key="4">
    <source>
        <dbReference type="SAM" id="MobiDB-lite"/>
    </source>
</evidence>
<dbReference type="PANTHER" id="PTHR15367:SF2">
    <property type="entry name" value="DNA-DIRECTED RNA POLYMERASE III SUBUNIT"/>
    <property type="match status" value="1"/>
</dbReference>
<dbReference type="STRING" id="5078.A0A135LLF5"/>
<evidence type="ECO:0000313" key="6">
    <source>
        <dbReference type="Proteomes" id="UP000070168"/>
    </source>
</evidence>
<gene>
    <name evidence="5" type="ORF">PGRI_057700</name>
</gene>
<dbReference type="AlphaFoldDB" id="A0A135LLF5"/>
<feature type="region of interest" description="Disordered" evidence="4">
    <location>
        <begin position="791"/>
        <end position="883"/>
    </location>
</feature>
<dbReference type="InterPro" id="IPR024661">
    <property type="entry name" value="RNA_pol_III_Rpc31"/>
</dbReference>
<evidence type="ECO:0000256" key="2">
    <source>
        <dbReference type="ARBA" id="ARBA00008352"/>
    </source>
</evidence>
<comment type="subcellular location">
    <subcellularLocation>
        <location evidence="1">Nucleus</location>
    </subcellularLocation>
</comment>
<organism evidence="5 6">
    <name type="scientific">Penicillium patulum</name>
    <name type="common">Penicillium griseofulvum</name>
    <dbReference type="NCBI Taxonomy" id="5078"/>
    <lineage>
        <taxon>Eukaryota</taxon>
        <taxon>Fungi</taxon>
        <taxon>Dikarya</taxon>
        <taxon>Ascomycota</taxon>
        <taxon>Pezizomycotina</taxon>
        <taxon>Eurotiomycetes</taxon>
        <taxon>Eurotiomycetidae</taxon>
        <taxon>Eurotiales</taxon>
        <taxon>Aspergillaceae</taxon>
        <taxon>Penicillium</taxon>
    </lineage>
</organism>
<accession>A0A135LLF5</accession>
<comment type="caution">
    <text evidence="5">The sequence shown here is derived from an EMBL/GenBank/DDBJ whole genome shotgun (WGS) entry which is preliminary data.</text>
</comment>
<keyword evidence="3" id="KW-0539">Nucleus</keyword>
<feature type="compositionally biased region" description="Acidic residues" evidence="4">
    <location>
        <begin position="814"/>
        <end position="853"/>
    </location>
</feature>
<dbReference type="PANTHER" id="PTHR15367">
    <property type="entry name" value="DNA-DIRECTED RNA POLYMERASE III"/>
    <property type="match status" value="1"/>
</dbReference>
<feature type="compositionally biased region" description="Acidic residues" evidence="4">
    <location>
        <begin position="861"/>
        <end position="883"/>
    </location>
</feature>
<dbReference type="GO" id="GO:0006383">
    <property type="term" value="P:transcription by RNA polymerase III"/>
    <property type="evidence" value="ECO:0007669"/>
    <property type="project" value="InterPro"/>
</dbReference>
<dbReference type="OrthoDB" id="4538483at2759"/>
<dbReference type="Proteomes" id="UP000070168">
    <property type="component" value="Unassembled WGS sequence"/>
</dbReference>
<dbReference type="GeneID" id="63708783"/>
<evidence type="ECO:0000256" key="3">
    <source>
        <dbReference type="ARBA" id="ARBA00023242"/>
    </source>
</evidence>
<evidence type="ECO:0000313" key="5">
    <source>
        <dbReference type="EMBL" id="KXG49802.1"/>
    </source>
</evidence>
<name>A0A135LLF5_PENPA</name>
<keyword evidence="5" id="KW-0804">Transcription</keyword>
<dbReference type="RefSeq" id="XP_040648338.1">
    <property type="nucleotide sequence ID" value="XM_040793483.1"/>
</dbReference>